<evidence type="ECO:0000313" key="3">
    <source>
        <dbReference type="Proteomes" id="UP000318053"/>
    </source>
</evidence>
<dbReference type="EMBL" id="SJPK01000003">
    <property type="protein sequence ID" value="TWT73045.1"/>
    <property type="molecule type" value="Genomic_DNA"/>
</dbReference>
<feature type="region of interest" description="Disordered" evidence="1">
    <location>
        <begin position="1"/>
        <end position="20"/>
    </location>
</feature>
<feature type="region of interest" description="Disordered" evidence="1">
    <location>
        <begin position="42"/>
        <end position="75"/>
    </location>
</feature>
<dbReference type="Proteomes" id="UP000318053">
    <property type="component" value="Unassembled WGS sequence"/>
</dbReference>
<gene>
    <name evidence="2" type="ORF">CA85_15110</name>
</gene>
<organism evidence="2 3">
    <name type="scientific">Allorhodopirellula solitaria</name>
    <dbReference type="NCBI Taxonomy" id="2527987"/>
    <lineage>
        <taxon>Bacteria</taxon>
        <taxon>Pseudomonadati</taxon>
        <taxon>Planctomycetota</taxon>
        <taxon>Planctomycetia</taxon>
        <taxon>Pirellulales</taxon>
        <taxon>Pirellulaceae</taxon>
        <taxon>Allorhodopirellula</taxon>
    </lineage>
</organism>
<reference evidence="2 3" key="1">
    <citation type="submission" date="2019-02" db="EMBL/GenBank/DDBJ databases">
        <title>Deep-cultivation of Planctomycetes and their phenomic and genomic characterization uncovers novel biology.</title>
        <authorList>
            <person name="Wiegand S."/>
            <person name="Jogler M."/>
            <person name="Boedeker C."/>
            <person name="Pinto D."/>
            <person name="Vollmers J."/>
            <person name="Rivas-Marin E."/>
            <person name="Kohn T."/>
            <person name="Peeters S.H."/>
            <person name="Heuer A."/>
            <person name="Rast P."/>
            <person name="Oberbeckmann S."/>
            <person name="Bunk B."/>
            <person name="Jeske O."/>
            <person name="Meyerdierks A."/>
            <person name="Storesund J.E."/>
            <person name="Kallscheuer N."/>
            <person name="Luecker S."/>
            <person name="Lage O.M."/>
            <person name="Pohl T."/>
            <person name="Merkel B.J."/>
            <person name="Hornburger P."/>
            <person name="Mueller R.-W."/>
            <person name="Bruemmer F."/>
            <person name="Labrenz M."/>
            <person name="Spormann A.M."/>
            <person name="Op Den Camp H."/>
            <person name="Overmann J."/>
            <person name="Amann R."/>
            <person name="Jetten M.S.M."/>
            <person name="Mascher T."/>
            <person name="Medema M.H."/>
            <person name="Devos D.P."/>
            <person name="Kaster A.-K."/>
            <person name="Ovreas L."/>
            <person name="Rohde M."/>
            <person name="Galperin M.Y."/>
            <person name="Jogler C."/>
        </authorList>
    </citation>
    <scope>NUCLEOTIDE SEQUENCE [LARGE SCALE GENOMIC DNA]</scope>
    <source>
        <strain evidence="2 3">CA85</strain>
    </source>
</reference>
<accession>A0A5C5YFC7</accession>
<comment type="caution">
    <text evidence="2">The sequence shown here is derived from an EMBL/GenBank/DDBJ whole genome shotgun (WGS) entry which is preliminary data.</text>
</comment>
<protein>
    <submittedName>
        <fullName evidence="2">Uncharacterized protein</fullName>
    </submittedName>
</protein>
<dbReference type="AlphaFoldDB" id="A0A5C5YFC7"/>
<sequence>MWKRPTKPTERTRSLSQSISEHPGDIASLMLFLLGVYDPFTSVENSRPETPPAALDPARPERARCAEPVQRCRVS</sequence>
<evidence type="ECO:0000256" key="1">
    <source>
        <dbReference type="SAM" id="MobiDB-lite"/>
    </source>
</evidence>
<name>A0A5C5YFC7_9BACT</name>
<evidence type="ECO:0000313" key="2">
    <source>
        <dbReference type="EMBL" id="TWT73045.1"/>
    </source>
</evidence>
<proteinExistence type="predicted"/>
<keyword evidence="3" id="KW-1185">Reference proteome</keyword>